<comment type="similarity">
    <text evidence="1">Belongs to the PPR family. P subfamily.</text>
</comment>
<dbReference type="Proteomes" id="UP000743370">
    <property type="component" value="Unassembled WGS sequence"/>
</dbReference>
<dbReference type="AlphaFoldDB" id="A0A8T0KQS5"/>
<dbReference type="PANTHER" id="PTHR45717">
    <property type="entry name" value="OS12G0527900 PROTEIN"/>
    <property type="match status" value="1"/>
</dbReference>
<evidence type="ECO:0000313" key="2">
    <source>
        <dbReference type="EMBL" id="KAG2402520.1"/>
    </source>
</evidence>
<dbReference type="EMBL" id="JABFOF010000003">
    <property type="protein sequence ID" value="KAG2402520.1"/>
    <property type="molecule type" value="Genomic_DNA"/>
</dbReference>
<evidence type="ECO:0000313" key="3">
    <source>
        <dbReference type="Proteomes" id="UP000743370"/>
    </source>
</evidence>
<sequence>MNHAHLIPGGVWLLRRICSVADRPVKSISLSNVIGLGRNCRTRNMRGAAPKVSQIPALDIIEWMETRKIDLSWSNYAVQLDLVSKTKGVVAAVNFFSGLPSPAKNKQVYVWCSVELLLQGTKGASNGGLRGREEAYPFSSSTYDVRRSKRPLFRIEEMLMLYFLEKRHLDAAVRHLEATFSEVKGDE</sequence>
<accession>A0A8T0KQS5</accession>
<evidence type="ECO:0000256" key="1">
    <source>
        <dbReference type="ARBA" id="ARBA00007626"/>
    </source>
</evidence>
<organism evidence="2 3">
    <name type="scientific">Phaseolus angularis</name>
    <name type="common">Azuki bean</name>
    <name type="synonym">Vigna angularis</name>
    <dbReference type="NCBI Taxonomy" id="3914"/>
    <lineage>
        <taxon>Eukaryota</taxon>
        <taxon>Viridiplantae</taxon>
        <taxon>Streptophyta</taxon>
        <taxon>Embryophyta</taxon>
        <taxon>Tracheophyta</taxon>
        <taxon>Spermatophyta</taxon>
        <taxon>Magnoliopsida</taxon>
        <taxon>eudicotyledons</taxon>
        <taxon>Gunneridae</taxon>
        <taxon>Pentapetalae</taxon>
        <taxon>rosids</taxon>
        <taxon>fabids</taxon>
        <taxon>Fabales</taxon>
        <taxon>Fabaceae</taxon>
        <taxon>Papilionoideae</taxon>
        <taxon>50 kb inversion clade</taxon>
        <taxon>NPAAA clade</taxon>
        <taxon>indigoferoid/millettioid clade</taxon>
        <taxon>Phaseoleae</taxon>
        <taxon>Vigna</taxon>
    </lineage>
</organism>
<proteinExistence type="inferred from homology"/>
<protein>
    <submittedName>
        <fullName evidence="2">Uncharacterized protein</fullName>
    </submittedName>
</protein>
<dbReference type="PANTHER" id="PTHR45717:SF8">
    <property type="entry name" value="OS01G0301000 PROTEIN"/>
    <property type="match status" value="1"/>
</dbReference>
<reference evidence="2 3" key="1">
    <citation type="submission" date="2020-05" db="EMBL/GenBank/DDBJ databases">
        <title>Vigna angularis (adzuki bean) Var. LongXiaoDou No. 4 denovo assembly.</title>
        <authorList>
            <person name="Xiang H."/>
        </authorList>
    </citation>
    <scope>NUCLEOTIDE SEQUENCE [LARGE SCALE GENOMIC DNA]</scope>
    <source>
        <tissue evidence="2">Leaf</tissue>
    </source>
</reference>
<dbReference type="GO" id="GO:0005739">
    <property type="term" value="C:mitochondrion"/>
    <property type="evidence" value="ECO:0007669"/>
    <property type="project" value="TreeGrafter"/>
</dbReference>
<name>A0A8T0KQS5_PHAAN</name>
<gene>
    <name evidence="2" type="ORF">HKW66_Vig0237170</name>
</gene>
<comment type="caution">
    <text evidence="2">The sequence shown here is derived from an EMBL/GenBank/DDBJ whole genome shotgun (WGS) entry which is preliminary data.</text>
</comment>